<dbReference type="SUPFAM" id="SSF144091">
    <property type="entry name" value="Rhomboid-like"/>
    <property type="match status" value="1"/>
</dbReference>
<protein>
    <recommendedName>
        <fullName evidence="7">Derlin</fullName>
    </recommendedName>
</protein>
<gene>
    <name evidence="9" type="ORF">M407DRAFT_80901</name>
</gene>
<sequence length="258" mass="28496">MDEIRKIPPVTRTLIAATVGISLPVMLQLVSGYRILFVWKLVKGGQVWRIPTSFFFGGSGFPFLFDLVMLYRNSEQLETAWYPRRSADYAYQLGLASAVILALNIPLETYVHYRALLSCITYLSTRLSPETPMSIFGLLTIKALYFPFALIALDLIQAGPAAAMVSLTGVVAGHIWYMLEWTPRGPQRPGRGTGEVVGRAPNWLIRLIGQDRDASSTVGSSGSSDSRPYGQAFVPRERQPTATTTGYNWGRGNRLGSD</sequence>
<dbReference type="PANTHER" id="PTHR11009">
    <property type="entry name" value="DER1-LIKE PROTEIN, DERLIN"/>
    <property type="match status" value="1"/>
</dbReference>
<evidence type="ECO:0000256" key="2">
    <source>
        <dbReference type="ARBA" id="ARBA00008917"/>
    </source>
</evidence>
<dbReference type="AlphaFoldDB" id="A0A0C3Q920"/>
<dbReference type="InterPro" id="IPR007599">
    <property type="entry name" value="DER1"/>
</dbReference>
<evidence type="ECO:0000313" key="9">
    <source>
        <dbReference type="EMBL" id="KIO21001.1"/>
    </source>
</evidence>
<evidence type="ECO:0000256" key="1">
    <source>
        <dbReference type="ARBA" id="ARBA00004477"/>
    </source>
</evidence>
<feature type="transmembrane region" description="Helical" evidence="7">
    <location>
        <begin position="159"/>
        <end position="179"/>
    </location>
</feature>
<evidence type="ECO:0000256" key="3">
    <source>
        <dbReference type="ARBA" id="ARBA00022692"/>
    </source>
</evidence>
<dbReference type="STRING" id="1051891.A0A0C3Q920"/>
<reference evidence="10" key="2">
    <citation type="submission" date="2015-01" db="EMBL/GenBank/DDBJ databases">
        <title>Evolutionary Origins and Diversification of the Mycorrhizal Mutualists.</title>
        <authorList>
            <consortium name="DOE Joint Genome Institute"/>
            <consortium name="Mycorrhizal Genomics Consortium"/>
            <person name="Kohler A."/>
            <person name="Kuo A."/>
            <person name="Nagy L.G."/>
            <person name="Floudas D."/>
            <person name="Copeland A."/>
            <person name="Barry K.W."/>
            <person name="Cichocki N."/>
            <person name="Veneault-Fourrey C."/>
            <person name="LaButti K."/>
            <person name="Lindquist E.A."/>
            <person name="Lipzen A."/>
            <person name="Lundell T."/>
            <person name="Morin E."/>
            <person name="Murat C."/>
            <person name="Riley R."/>
            <person name="Ohm R."/>
            <person name="Sun H."/>
            <person name="Tunlid A."/>
            <person name="Henrissat B."/>
            <person name="Grigoriev I.V."/>
            <person name="Hibbett D.S."/>
            <person name="Martin F."/>
        </authorList>
    </citation>
    <scope>NUCLEOTIDE SEQUENCE [LARGE SCALE GENOMIC DNA]</scope>
    <source>
        <strain evidence="10">MUT 4182</strain>
    </source>
</reference>
<evidence type="ECO:0000256" key="5">
    <source>
        <dbReference type="ARBA" id="ARBA00022989"/>
    </source>
</evidence>
<keyword evidence="10" id="KW-1185">Reference proteome</keyword>
<evidence type="ECO:0000256" key="4">
    <source>
        <dbReference type="ARBA" id="ARBA00022824"/>
    </source>
</evidence>
<dbReference type="Proteomes" id="UP000054248">
    <property type="component" value="Unassembled WGS sequence"/>
</dbReference>
<proteinExistence type="inferred from homology"/>
<feature type="transmembrane region" description="Helical" evidence="7">
    <location>
        <begin position="134"/>
        <end position="153"/>
    </location>
</feature>
<dbReference type="GO" id="GO:0005789">
    <property type="term" value="C:endoplasmic reticulum membrane"/>
    <property type="evidence" value="ECO:0007669"/>
    <property type="project" value="UniProtKB-SubCell"/>
</dbReference>
<dbReference type="Gene3D" id="1.20.1540.10">
    <property type="entry name" value="Rhomboid-like"/>
    <property type="match status" value="1"/>
</dbReference>
<dbReference type="EMBL" id="KN823153">
    <property type="protein sequence ID" value="KIO21001.1"/>
    <property type="molecule type" value="Genomic_DNA"/>
</dbReference>
<evidence type="ECO:0000256" key="7">
    <source>
        <dbReference type="RuleBase" id="RU363059"/>
    </source>
</evidence>
<keyword evidence="5 7" id="KW-1133">Transmembrane helix</keyword>
<feature type="transmembrane region" description="Helical" evidence="7">
    <location>
        <begin position="14"/>
        <end position="36"/>
    </location>
</feature>
<dbReference type="InterPro" id="IPR035952">
    <property type="entry name" value="Rhomboid-like_sf"/>
</dbReference>
<keyword evidence="4 7" id="KW-0256">Endoplasmic reticulum</keyword>
<organism evidence="9 10">
    <name type="scientific">Tulasnella calospora MUT 4182</name>
    <dbReference type="NCBI Taxonomy" id="1051891"/>
    <lineage>
        <taxon>Eukaryota</taxon>
        <taxon>Fungi</taxon>
        <taxon>Dikarya</taxon>
        <taxon>Basidiomycota</taxon>
        <taxon>Agaricomycotina</taxon>
        <taxon>Agaricomycetes</taxon>
        <taxon>Cantharellales</taxon>
        <taxon>Tulasnellaceae</taxon>
        <taxon>Tulasnella</taxon>
    </lineage>
</organism>
<comment type="function">
    <text evidence="7">May be involved in the degradation of misfolded endoplasmic reticulum (ER) luminal proteins.</text>
</comment>
<feature type="compositionally biased region" description="Low complexity" evidence="8">
    <location>
        <begin position="215"/>
        <end position="226"/>
    </location>
</feature>
<comment type="similarity">
    <text evidence="2 7">Belongs to the derlin family.</text>
</comment>
<accession>A0A0C3Q920</accession>
<comment type="subcellular location">
    <subcellularLocation>
        <location evidence="1 7">Endoplasmic reticulum membrane</location>
        <topology evidence="1 7">Multi-pass membrane protein</topology>
    </subcellularLocation>
</comment>
<dbReference type="Pfam" id="PF04511">
    <property type="entry name" value="DER1"/>
    <property type="match status" value="1"/>
</dbReference>
<keyword evidence="3 7" id="KW-0812">Transmembrane</keyword>
<dbReference type="GO" id="GO:0006950">
    <property type="term" value="P:response to stress"/>
    <property type="evidence" value="ECO:0007669"/>
    <property type="project" value="UniProtKB-ARBA"/>
</dbReference>
<keyword evidence="6 7" id="KW-0472">Membrane</keyword>
<reference evidence="9 10" key="1">
    <citation type="submission" date="2014-04" db="EMBL/GenBank/DDBJ databases">
        <authorList>
            <consortium name="DOE Joint Genome Institute"/>
            <person name="Kuo A."/>
            <person name="Girlanda M."/>
            <person name="Perotto S."/>
            <person name="Kohler A."/>
            <person name="Nagy L.G."/>
            <person name="Floudas D."/>
            <person name="Copeland A."/>
            <person name="Barry K.W."/>
            <person name="Cichocki N."/>
            <person name="Veneault-Fourrey C."/>
            <person name="LaButti K."/>
            <person name="Lindquist E.A."/>
            <person name="Lipzen A."/>
            <person name="Lundell T."/>
            <person name="Morin E."/>
            <person name="Murat C."/>
            <person name="Sun H."/>
            <person name="Tunlid A."/>
            <person name="Henrissat B."/>
            <person name="Grigoriev I.V."/>
            <person name="Hibbett D.S."/>
            <person name="Martin F."/>
            <person name="Nordberg H.P."/>
            <person name="Cantor M.N."/>
            <person name="Hua S.X."/>
        </authorList>
    </citation>
    <scope>NUCLEOTIDE SEQUENCE [LARGE SCALE GENOMIC DNA]</scope>
    <source>
        <strain evidence="9 10">MUT 4182</strain>
    </source>
</reference>
<feature type="transmembrane region" description="Helical" evidence="7">
    <location>
        <begin position="91"/>
        <end position="113"/>
    </location>
</feature>
<dbReference type="OrthoDB" id="1716531at2759"/>
<evidence type="ECO:0000256" key="6">
    <source>
        <dbReference type="ARBA" id="ARBA00023136"/>
    </source>
</evidence>
<dbReference type="HOGENOM" id="CLU_051898_2_0_1"/>
<feature type="region of interest" description="Disordered" evidence="8">
    <location>
        <begin position="213"/>
        <end position="258"/>
    </location>
</feature>
<feature type="transmembrane region" description="Helical" evidence="7">
    <location>
        <begin position="48"/>
        <end position="71"/>
    </location>
</feature>
<name>A0A0C3Q920_9AGAM</name>
<evidence type="ECO:0000256" key="8">
    <source>
        <dbReference type="SAM" id="MobiDB-lite"/>
    </source>
</evidence>
<evidence type="ECO:0000313" key="10">
    <source>
        <dbReference type="Proteomes" id="UP000054248"/>
    </source>
</evidence>